<dbReference type="EMBL" id="CAJFCW020000003">
    <property type="protein sequence ID" value="CAG9106591.1"/>
    <property type="molecule type" value="Genomic_DNA"/>
</dbReference>
<dbReference type="InterPro" id="IPR012936">
    <property type="entry name" value="Erv_C"/>
</dbReference>
<comment type="caution">
    <text evidence="9">The sequence shown here is derived from an EMBL/GenBank/DDBJ whole genome shotgun (WGS) entry which is preliminary data.</text>
</comment>
<dbReference type="InterPro" id="IPR045888">
    <property type="entry name" value="Erv"/>
</dbReference>
<feature type="domain" description="Endoplasmic reticulum vesicle transporter N-terminal" evidence="8">
    <location>
        <begin position="21"/>
        <end position="110"/>
    </location>
</feature>
<dbReference type="Proteomes" id="UP000614601">
    <property type="component" value="Unassembled WGS sequence"/>
</dbReference>
<dbReference type="Proteomes" id="UP000783686">
    <property type="component" value="Unassembled WGS sequence"/>
</dbReference>
<comment type="similarity">
    <text evidence="2">Belongs to the ERGIC family.</text>
</comment>
<dbReference type="Pfam" id="PF13850">
    <property type="entry name" value="ERGIC_N"/>
    <property type="match status" value="1"/>
</dbReference>
<proteinExistence type="inferred from homology"/>
<organism evidence="9 10">
    <name type="scientific">Bursaphelenchus okinawaensis</name>
    <dbReference type="NCBI Taxonomy" id="465554"/>
    <lineage>
        <taxon>Eukaryota</taxon>
        <taxon>Metazoa</taxon>
        <taxon>Ecdysozoa</taxon>
        <taxon>Nematoda</taxon>
        <taxon>Chromadorea</taxon>
        <taxon>Rhabditida</taxon>
        <taxon>Tylenchina</taxon>
        <taxon>Tylenchomorpha</taxon>
        <taxon>Aphelenchoidea</taxon>
        <taxon>Aphelenchoididae</taxon>
        <taxon>Bursaphelenchus</taxon>
    </lineage>
</organism>
<evidence type="ECO:0008006" key="11">
    <source>
        <dbReference type="Google" id="ProtNLM"/>
    </source>
</evidence>
<keyword evidence="5 6" id="KW-0472">Membrane</keyword>
<evidence type="ECO:0000256" key="1">
    <source>
        <dbReference type="ARBA" id="ARBA00004457"/>
    </source>
</evidence>
<dbReference type="GO" id="GO:0030134">
    <property type="term" value="C:COPII-coated ER to Golgi transport vesicle"/>
    <property type="evidence" value="ECO:0007669"/>
    <property type="project" value="TreeGrafter"/>
</dbReference>
<dbReference type="GO" id="GO:0006888">
    <property type="term" value="P:endoplasmic reticulum to Golgi vesicle-mediated transport"/>
    <property type="evidence" value="ECO:0007669"/>
    <property type="project" value="TreeGrafter"/>
</dbReference>
<comment type="subcellular location">
    <subcellularLocation>
        <location evidence="1">Endoplasmic reticulum-Golgi intermediate compartment membrane</location>
        <topology evidence="1">Multi-pass membrane protein</topology>
    </subcellularLocation>
</comment>
<keyword evidence="4 6" id="KW-1133">Transmembrane helix</keyword>
<protein>
    <recommendedName>
        <fullName evidence="11">COPIIcoated_ERV domain-containing protein</fullName>
    </recommendedName>
</protein>
<dbReference type="PANTHER" id="PTHR10984:SF30">
    <property type="entry name" value="ENDOPLASMIC RETICULUM-GOLGI INTERMEDIATE COMPARTMENT PROTEIN 2"/>
    <property type="match status" value="1"/>
</dbReference>
<accession>A0A811KN96</accession>
<name>A0A811KN96_9BILA</name>
<dbReference type="EMBL" id="CAJFDH010000003">
    <property type="protein sequence ID" value="CAD5216769.1"/>
    <property type="molecule type" value="Genomic_DNA"/>
</dbReference>
<keyword evidence="3 6" id="KW-0812">Transmembrane</keyword>
<dbReference type="InterPro" id="IPR039542">
    <property type="entry name" value="Erv_N"/>
</dbReference>
<gene>
    <name evidence="9" type="ORF">BOKJ2_LOCUS6753</name>
</gene>
<evidence type="ECO:0000259" key="8">
    <source>
        <dbReference type="Pfam" id="PF13850"/>
    </source>
</evidence>
<evidence type="ECO:0000259" key="7">
    <source>
        <dbReference type="Pfam" id="PF07970"/>
    </source>
</evidence>
<dbReference type="Pfam" id="PF07970">
    <property type="entry name" value="COPIIcoated_ERV"/>
    <property type="match status" value="1"/>
</dbReference>
<feature type="domain" description="Endoplasmic reticulum vesicle transporter C-terminal" evidence="7">
    <location>
        <begin position="226"/>
        <end position="385"/>
    </location>
</feature>
<sequence>MDQLPDSGLRQRKKFTVDETIKSFDAFNKVVESVQEEKTATNGIITVCSFILIFVLCALQCYEYYFDDDVEYKFSVDTNFDERPNLDLDIIVNTPCGGLNVMVVSHSSAHKKTPEDGIRKEPSRFEMDTNEQKLWSILQSAHKEQFKPGTKLKALGDMSYVSSSVEAGLRDIAKDKVKEEEIDIKKQRKANGNKGQESGHVVMMIGNGMGMFQLISANGGANEGHACRLVGKIPVLKGDDDRIVISSSNVIDFGAFVGEFGDNSKSNFSHRIERFHFGDHIWGLVTPLAGTEKISTSGATMYKYFVKVVPTRIYGLLGKSSVTYQYSVTSMQRDPHDSGHIGSGITFVYEFAGNVIDVYPTRMGLIPLLLRLCSVIGGVFATSIVIQTILSYALQKIRYTPL</sequence>
<reference evidence="9" key="1">
    <citation type="submission" date="2020-09" db="EMBL/GenBank/DDBJ databases">
        <authorList>
            <person name="Kikuchi T."/>
        </authorList>
    </citation>
    <scope>NUCLEOTIDE SEQUENCE</scope>
    <source>
        <strain evidence="9">SH1</strain>
    </source>
</reference>
<evidence type="ECO:0000256" key="6">
    <source>
        <dbReference type="SAM" id="Phobius"/>
    </source>
</evidence>
<evidence type="ECO:0000256" key="4">
    <source>
        <dbReference type="ARBA" id="ARBA00022989"/>
    </source>
</evidence>
<dbReference type="PANTHER" id="PTHR10984">
    <property type="entry name" value="ENDOPLASMIC RETICULUM-GOLGI INTERMEDIATE COMPARTMENT PROTEIN"/>
    <property type="match status" value="1"/>
</dbReference>
<feature type="transmembrane region" description="Helical" evidence="6">
    <location>
        <begin position="368"/>
        <end position="394"/>
    </location>
</feature>
<dbReference type="GO" id="GO:0006890">
    <property type="term" value="P:retrograde vesicle-mediated transport, Golgi to endoplasmic reticulum"/>
    <property type="evidence" value="ECO:0007669"/>
    <property type="project" value="TreeGrafter"/>
</dbReference>
<evidence type="ECO:0000256" key="2">
    <source>
        <dbReference type="ARBA" id="ARBA00005648"/>
    </source>
</evidence>
<evidence type="ECO:0000313" key="9">
    <source>
        <dbReference type="EMBL" id="CAD5216769.1"/>
    </source>
</evidence>
<keyword evidence="10" id="KW-1185">Reference proteome</keyword>
<dbReference type="GO" id="GO:0005783">
    <property type="term" value="C:endoplasmic reticulum"/>
    <property type="evidence" value="ECO:0007669"/>
    <property type="project" value="TreeGrafter"/>
</dbReference>
<dbReference type="GO" id="GO:0033116">
    <property type="term" value="C:endoplasmic reticulum-Golgi intermediate compartment membrane"/>
    <property type="evidence" value="ECO:0007669"/>
    <property type="project" value="UniProtKB-SubCell"/>
</dbReference>
<evidence type="ECO:0000313" key="10">
    <source>
        <dbReference type="Proteomes" id="UP000614601"/>
    </source>
</evidence>
<evidence type="ECO:0000256" key="3">
    <source>
        <dbReference type="ARBA" id="ARBA00022692"/>
    </source>
</evidence>
<evidence type="ECO:0000256" key="5">
    <source>
        <dbReference type="ARBA" id="ARBA00023136"/>
    </source>
</evidence>
<dbReference type="AlphaFoldDB" id="A0A811KN96"/>
<dbReference type="OrthoDB" id="2382881at2759"/>